<keyword evidence="2" id="KW-1185">Reference proteome</keyword>
<dbReference type="Proteomes" id="UP000070256">
    <property type="component" value="Unassembled WGS sequence"/>
</dbReference>
<organism evidence="1 2">
    <name type="scientific">candidate division MSBL1 archaeon SCGC-AAA385D11</name>
    <dbReference type="NCBI Taxonomy" id="1698286"/>
    <lineage>
        <taxon>Archaea</taxon>
        <taxon>Methanobacteriati</taxon>
        <taxon>Methanobacteriota</taxon>
        <taxon>candidate division MSBL1</taxon>
    </lineage>
</organism>
<sequence length="228" mass="26117">MRVSFMGILFLTNCTNQKWPDELYNKGEIRREMRNRYGFSEIPGCDVRGNFPSQRDPPFVAPAKEMYRGSFSSSLKPFAERLSDADLCFISAGYIFVRGIDLIYYYDCRLSGKGGKRKRLASELTDEVKEKFRRRVSDGSYGTILIVLSGIYFETLLGDHPTFLHIINEESRGELPQVFVAGKRSKLVEIKSINEDLDLDVSTFRRKGFAPLTNAQKQGILDEIEQRN</sequence>
<evidence type="ECO:0000313" key="2">
    <source>
        <dbReference type="Proteomes" id="UP000070256"/>
    </source>
</evidence>
<protein>
    <submittedName>
        <fullName evidence="1">Uncharacterized protein</fullName>
    </submittedName>
</protein>
<gene>
    <name evidence="1" type="ORF">AKJ58_01250</name>
</gene>
<evidence type="ECO:0000313" key="1">
    <source>
        <dbReference type="EMBL" id="KXB07990.1"/>
    </source>
</evidence>
<name>A0A133VNK1_9EURY</name>
<comment type="caution">
    <text evidence="1">The sequence shown here is derived from an EMBL/GenBank/DDBJ whole genome shotgun (WGS) entry which is preliminary data.</text>
</comment>
<accession>A0A133VNK1</accession>
<reference evidence="1 2" key="1">
    <citation type="journal article" date="2016" name="Sci. Rep.">
        <title>Metabolic traits of an uncultured archaeal lineage -MSBL1- from brine pools of the Red Sea.</title>
        <authorList>
            <person name="Mwirichia R."/>
            <person name="Alam I."/>
            <person name="Rashid M."/>
            <person name="Vinu M."/>
            <person name="Ba-Alawi W."/>
            <person name="Anthony Kamau A."/>
            <person name="Kamanda Ngugi D."/>
            <person name="Goker M."/>
            <person name="Klenk H.P."/>
            <person name="Bajic V."/>
            <person name="Stingl U."/>
        </authorList>
    </citation>
    <scope>NUCLEOTIDE SEQUENCE [LARGE SCALE GENOMIC DNA]</scope>
    <source>
        <strain evidence="1">SCGC-AAA385D11</strain>
    </source>
</reference>
<dbReference type="AlphaFoldDB" id="A0A133VNK1"/>
<proteinExistence type="predicted"/>
<dbReference type="EMBL" id="LHYK01000018">
    <property type="protein sequence ID" value="KXB07990.1"/>
    <property type="molecule type" value="Genomic_DNA"/>
</dbReference>